<dbReference type="EMBL" id="CAFZ01000129">
    <property type="protein sequence ID" value="CCA71659.1"/>
    <property type="molecule type" value="Genomic_DNA"/>
</dbReference>
<evidence type="ECO:0000313" key="1">
    <source>
        <dbReference type="EMBL" id="CCA71659.1"/>
    </source>
</evidence>
<sequence length="322" mass="35986">MIRNIPKVGKIECLVGMGVKDSLHKLLKLSPQSHALILKGIIPEDDPSKEPYVRLPRHLVCSIKEISADSCGFSWNQSITSDFKPKKVEIMSTHRYPLFNAQNQPPMIQDWAPGALQTLTSYKVDETYSPDLGVSCLSRQGLPSLSVLSTLEIPLGLLLQIHYRHVKLPALRNLIIMNTVNAKLEDWQDFVAAEGGGGKIHNLTIRSMPRSQASILEPFINELPGLTTLTLEGESVARITRRMLVASEFYQERSDSHSPYPSLSTLRVRNYTGEGRSLAKFLHLRGWLAASSDHITIRCRLHLINCGHLSPDVNAIILPYCH</sequence>
<dbReference type="InParanoid" id="G4TK09"/>
<evidence type="ECO:0008006" key="3">
    <source>
        <dbReference type="Google" id="ProtNLM"/>
    </source>
</evidence>
<dbReference type="HOGENOM" id="CLU_863606_0_0_1"/>
<dbReference type="Proteomes" id="UP000007148">
    <property type="component" value="Unassembled WGS sequence"/>
</dbReference>
<evidence type="ECO:0000313" key="2">
    <source>
        <dbReference type="Proteomes" id="UP000007148"/>
    </source>
</evidence>
<reference evidence="1 2" key="1">
    <citation type="journal article" date="2011" name="PLoS Pathog.">
        <title>Endophytic Life Strategies Decoded by Genome and Transcriptome Analyses of the Mutualistic Root Symbiont Piriformospora indica.</title>
        <authorList>
            <person name="Zuccaro A."/>
            <person name="Lahrmann U."/>
            <person name="Guldener U."/>
            <person name="Langen G."/>
            <person name="Pfiffi S."/>
            <person name="Biedenkopf D."/>
            <person name="Wong P."/>
            <person name="Samans B."/>
            <person name="Grimm C."/>
            <person name="Basiewicz M."/>
            <person name="Murat C."/>
            <person name="Martin F."/>
            <person name="Kogel K.H."/>
        </authorList>
    </citation>
    <scope>NUCLEOTIDE SEQUENCE [LARGE SCALE GENOMIC DNA]</scope>
    <source>
        <strain evidence="1 2">DSM 11827</strain>
    </source>
</reference>
<organism evidence="1 2">
    <name type="scientific">Serendipita indica (strain DSM 11827)</name>
    <name type="common">Root endophyte fungus</name>
    <name type="synonym">Piriformospora indica</name>
    <dbReference type="NCBI Taxonomy" id="1109443"/>
    <lineage>
        <taxon>Eukaryota</taxon>
        <taxon>Fungi</taxon>
        <taxon>Dikarya</taxon>
        <taxon>Basidiomycota</taxon>
        <taxon>Agaricomycotina</taxon>
        <taxon>Agaricomycetes</taxon>
        <taxon>Sebacinales</taxon>
        <taxon>Serendipitaceae</taxon>
        <taxon>Serendipita</taxon>
    </lineage>
</organism>
<name>G4TK09_SERID</name>
<gene>
    <name evidence="1" type="ORF">PIIN_05595</name>
</gene>
<proteinExistence type="predicted"/>
<keyword evidence="2" id="KW-1185">Reference proteome</keyword>
<accession>G4TK09</accession>
<protein>
    <recommendedName>
        <fullName evidence="3">F-box domain-containing protein</fullName>
    </recommendedName>
</protein>
<comment type="caution">
    <text evidence="1">The sequence shown here is derived from an EMBL/GenBank/DDBJ whole genome shotgun (WGS) entry which is preliminary data.</text>
</comment>
<dbReference type="AlphaFoldDB" id="G4TK09"/>
<dbReference type="OrthoDB" id="3139653at2759"/>